<keyword evidence="4" id="KW-1185">Reference proteome</keyword>
<dbReference type="Pfam" id="PF04235">
    <property type="entry name" value="DUF418"/>
    <property type="match status" value="1"/>
</dbReference>
<reference evidence="3 4" key="2">
    <citation type="submission" date="2020-03" db="EMBL/GenBank/DDBJ databases">
        <authorList>
            <person name="Ichikawa N."/>
            <person name="Kimura A."/>
            <person name="Kitahashi Y."/>
            <person name="Uohara A."/>
        </authorList>
    </citation>
    <scope>NUCLEOTIDE SEQUENCE [LARGE SCALE GENOMIC DNA]</scope>
    <source>
        <strain evidence="3 4">NBRC 107702</strain>
    </source>
</reference>
<proteinExistence type="predicted"/>
<feature type="transmembrane region" description="Helical" evidence="1">
    <location>
        <begin position="214"/>
        <end position="236"/>
    </location>
</feature>
<protein>
    <submittedName>
        <fullName evidence="3">Membrane protein</fullName>
    </submittedName>
</protein>
<dbReference type="PANTHER" id="PTHR30590:SF2">
    <property type="entry name" value="INNER MEMBRANE PROTEIN"/>
    <property type="match status" value="1"/>
</dbReference>
<sequence>MRLFRIQSPGSRSAAPEPPPDRIVDVDALRGMALLGILLVNIAYFASGYPFHLVTDPDHSSWLDHAVTWLVEATLTMKAYLLFSFLFGYSFTLQIDSAARRGVPFAPRFRRRLAGLFAIGLAHAVLLFQGDILTTYALLGLILLAMRQVRPHTALATAAALVGVVAFAMALAATTGAELVPDPSAALAAGERSTEALRGGLVSVVAEHLRSLPAMLGSLAVQGPLALSAFLVGLAAGRGRALADVVRHDRVLRRIQWIGFPAGLAGGVVFATGGGTANFTGLLVGILTAPLLAAAYAATALRYFHTTSGRRLALALAPAGRMSLSNYLGQSILCVVIFTGVGLRLAGDVGPPAVLLVALGIFAVQVAASAMWLARFNYGPAEWLLKTWTERHGVPLSRRGQSQTSAPASR</sequence>
<dbReference type="RefSeq" id="WP_232071739.1">
    <property type="nucleotide sequence ID" value="NZ_AP022870.1"/>
</dbReference>
<feature type="transmembrane region" description="Helical" evidence="1">
    <location>
        <begin position="282"/>
        <end position="304"/>
    </location>
</feature>
<dbReference type="InterPro" id="IPR052529">
    <property type="entry name" value="Bact_Transport_Assoc"/>
</dbReference>
<dbReference type="PANTHER" id="PTHR30590">
    <property type="entry name" value="INNER MEMBRANE PROTEIN"/>
    <property type="match status" value="1"/>
</dbReference>
<organism evidence="3 4">
    <name type="scientific">Phytohabitans flavus</name>
    <dbReference type="NCBI Taxonomy" id="1076124"/>
    <lineage>
        <taxon>Bacteria</taxon>
        <taxon>Bacillati</taxon>
        <taxon>Actinomycetota</taxon>
        <taxon>Actinomycetes</taxon>
        <taxon>Micromonosporales</taxon>
        <taxon>Micromonosporaceae</taxon>
    </lineage>
</organism>
<dbReference type="InterPro" id="IPR007349">
    <property type="entry name" value="DUF418"/>
</dbReference>
<name>A0A6F8XWS5_9ACTN</name>
<feature type="transmembrane region" description="Helical" evidence="1">
    <location>
        <begin position="154"/>
        <end position="173"/>
    </location>
</feature>
<keyword evidence="1" id="KW-0812">Transmembrane</keyword>
<feature type="transmembrane region" description="Helical" evidence="1">
    <location>
        <begin position="28"/>
        <end position="46"/>
    </location>
</feature>
<evidence type="ECO:0000259" key="2">
    <source>
        <dbReference type="Pfam" id="PF04235"/>
    </source>
</evidence>
<evidence type="ECO:0000313" key="3">
    <source>
        <dbReference type="EMBL" id="BCB78263.1"/>
    </source>
</evidence>
<keyword evidence="1" id="KW-1133">Transmembrane helix</keyword>
<dbReference type="AlphaFoldDB" id="A0A6F8XWS5"/>
<dbReference type="Proteomes" id="UP000502508">
    <property type="component" value="Chromosome"/>
</dbReference>
<accession>A0A6F8XWS5</accession>
<keyword evidence="1" id="KW-0472">Membrane</keyword>
<dbReference type="EMBL" id="AP022870">
    <property type="protein sequence ID" value="BCB78263.1"/>
    <property type="molecule type" value="Genomic_DNA"/>
</dbReference>
<feature type="transmembrane region" description="Helical" evidence="1">
    <location>
        <begin position="257"/>
        <end position="276"/>
    </location>
</feature>
<evidence type="ECO:0000313" key="4">
    <source>
        <dbReference type="Proteomes" id="UP000502508"/>
    </source>
</evidence>
<dbReference type="KEGG" id="pfla:Pflav_046730"/>
<feature type="transmembrane region" description="Helical" evidence="1">
    <location>
        <begin position="353"/>
        <end position="374"/>
    </location>
</feature>
<feature type="transmembrane region" description="Helical" evidence="1">
    <location>
        <begin position="324"/>
        <end position="347"/>
    </location>
</feature>
<gene>
    <name evidence="3" type="ORF">Pflav_046730</name>
</gene>
<evidence type="ECO:0000256" key="1">
    <source>
        <dbReference type="SAM" id="Phobius"/>
    </source>
</evidence>
<feature type="transmembrane region" description="Helical" evidence="1">
    <location>
        <begin position="66"/>
        <end position="89"/>
    </location>
</feature>
<feature type="domain" description="DUF418" evidence="2">
    <location>
        <begin position="237"/>
        <end position="390"/>
    </location>
</feature>
<reference evidence="3 4" key="1">
    <citation type="submission" date="2020-03" db="EMBL/GenBank/DDBJ databases">
        <title>Whole genome shotgun sequence of Phytohabitans flavus NBRC 107702.</title>
        <authorList>
            <person name="Komaki H."/>
            <person name="Tamura T."/>
        </authorList>
    </citation>
    <scope>NUCLEOTIDE SEQUENCE [LARGE SCALE GENOMIC DNA]</scope>
    <source>
        <strain evidence="3 4">NBRC 107702</strain>
    </source>
</reference>